<dbReference type="Proteomes" id="UP000828251">
    <property type="component" value="Unassembled WGS sequence"/>
</dbReference>
<evidence type="ECO:0000313" key="2">
    <source>
        <dbReference type="Proteomes" id="UP000828251"/>
    </source>
</evidence>
<protein>
    <submittedName>
        <fullName evidence="1">Uncharacterized protein</fullName>
    </submittedName>
</protein>
<accession>A0A9D3VV81</accession>
<dbReference type="EMBL" id="JAIQCV010000005">
    <property type="protein sequence ID" value="KAH1097226.1"/>
    <property type="molecule type" value="Genomic_DNA"/>
</dbReference>
<gene>
    <name evidence="1" type="ORF">J1N35_014147</name>
</gene>
<organism evidence="1 2">
    <name type="scientific">Gossypium stocksii</name>
    <dbReference type="NCBI Taxonomy" id="47602"/>
    <lineage>
        <taxon>Eukaryota</taxon>
        <taxon>Viridiplantae</taxon>
        <taxon>Streptophyta</taxon>
        <taxon>Embryophyta</taxon>
        <taxon>Tracheophyta</taxon>
        <taxon>Spermatophyta</taxon>
        <taxon>Magnoliopsida</taxon>
        <taxon>eudicotyledons</taxon>
        <taxon>Gunneridae</taxon>
        <taxon>Pentapetalae</taxon>
        <taxon>rosids</taxon>
        <taxon>malvids</taxon>
        <taxon>Malvales</taxon>
        <taxon>Malvaceae</taxon>
        <taxon>Malvoideae</taxon>
        <taxon>Gossypium</taxon>
    </lineage>
</organism>
<proteinExistence type="predicted"/>
<sequence length="74" mass="8188">SLPEISVVILGAITSLTDEFKAFSTQVGGAFEHINDNFHGLDSRMPRMEENIAFLMFQFLPHHPPPLPPSPQGD</sequence>
<feature type="non-terminal residue" evidence="1">
    <location>
        <position position="1"/>
    </location>
</feature>
<keyword evidence="2" id="KW-1185">Reference proteome</keyword>
<reference evidence="1 2" key="1">
    <citation type="journal article" date="2021" name="Plant Biotechnol. J.">
        <title>Multi-omics assisted identification of the key and species-specific regulatory components of drought-tolerant mechanisms in Gossypium stocksii.</title>
        <authorList>
            <person name="Yu D."/>
            <person name="Ke L."/>
            <person name="Zhang D."/>
            <person name="Wu Y."/>
            <person name="Sun Y."/>
            <person name="Mei J."/>
            <person name="Sun J."/>
            <person name="Sun Y."/>
        </authorList>
    </citation>
    <scope>NUCLEOTIDE SEQUENCE [LARGE SCALE GENOMIC DNA]</scope>
    <source>
        <strain evidence="2">cv. E1</strain>
        <tissue evidence="1">Leaf</tissue>
    </source>
</reference>
<dbReference type="AlphaFoldDB" id="A0A9D3VV81"/>
<evidence type="ECO:0000313" key="1">
    <source>
        <dbReference type="EMBL" id="KAH1097226.1"/>
    </source>
</evidence>
<name>A0A9D3VV81_9ROSI</name>
<comment type="caution">
    <text evidence="1">The sequence shown here is derived from an EMBL/GenBank/DDBJ whole genome shotgun (WGS) entry which is preliminary data.</text>
</comment>